<sequence>MPEAILQEVPLSPSPSSGNESSPEPSSSQNSIVLTNPPAASNLTNRIITRSQNNIFKPKKFFYASQHPLPENLEPSNVRQAMQHSHWRQAISEEFNALIKNGTRTLVPPPKHRNIVDCKWLFRIKHNPDGTIARHKARLVAKGFTQCPGVDFKETFAPVVRPQTIKIILTIALTKGWQMHQLGVNNAFLQGSLNEDVYMAQPPGLKDSHHPTYLCKLHKAIYGLRQAPRAWHNALKTFITSHGFTTSQSDPPLFIYASGTILAYFLVYVDDILLTGNDASFLHHFIQSLSDRFSLKHMGTPHYFLGIELIPLRTGLFLSQHRFIRDILEKFDMDAAKPTHTPLSTSTTLTLNDGTAAADSTLYRQIIGALQYLNLTRPDLSFAINKLSQFMHKPTSLHFQHLKRLLRYLKATLNFGILLRKSIALNLGSNVNIKLWTSPPPQIAHVLVADATGVLRQRPR</sequence>
<dbReference type="Proteomes" id="UP001177021">
    <property type="component" value="Unassembled WGS sequence"/>
</dbReference>
<dbReference type="EMBL" id="CASHSV030000001">
    <property type="protein sequence ID" value="CAJ2633339.1"/>
    <property type="molecule type" value="Genomic_DNA"/>
</dbReference>
<organism evidence="1 2">
    <name type="scientific">Trifolium pratense</name>
    <name type="common">Red clover</name>
    <dbReference type="NCBI Taxonomy" id="57577"/>
    <lineage>
        <taxon>Eukaryota</taxon>
        <taxon>Viridiplantae</taxon>
        <taxon>Streptophyta</taxon>
        <taxon>Embryophyta</taxon>
        <taxon>Tracheophyta</taxon>
        <taxon>Spermatophyta</taxon>
        <taxon>Magnoliopsida</taxon>
        <taxon>eudicotyledons</taxon>
        <taxon>Gunneridae</taxon>
        <taxon>Pentapetalae</taxon>
        <taxon>rosids</taxon>
        <taxon>fabids</taxon>
        <taxon>Fabales</taxon>
        <taxon>Fabaceae</taxon>
        <taxon>Papilionoideae</taxon>
        <taxon>50 kb inversion clade</taxon>
        <taxon>NPAAA clade</taxon>
        <taxon>Hologalegina</taxon>
        <taxon>IRL clade</taxon>
        <taxon>Trifolieae</taxon>
        <taxon>Trifolium</taxon>
    </lineage>
</organism>
<comment type="caution">
    <text evidence="1">The sequence shown here is derived from an EMBL/GenBank/DDBJ whole genome shotgun (WGS) entry which is preliminary data.</text>
</comment>
<proteinExistence type="predicted"/>
<name>A0ACB0IN23_TRIPR</name>
<accession>A0ACB0IN23</accession>
<reference evidence="1" key="1">
    <citation type="submission" date="2023-10" db="EMBL/GenBank/DDBJ databases">
        <authorList>
            <person name="Rodriguez Cubillos JULIANA M."/>
            <person name="De Vega J."/>
        </authorList>
    </citation>
    <scope>NUCLEOTIDE SEQUENCE</scope>
</reference>
<gene>
    <name evidence="1" type="ORF">MILVUS5_LOCUS4469</name>
</gene>
<evidence type="ECO:0000313" key="2">
    <source>
        <dbReference type="Proteomes" id="UP001177021"/>
    </source>
</evidence>
<evidence type="ECO:0000313" key="1">
    <source>
        <dbReference type="EMBL" id="CAJ2633339.1"/>
    </source>
</evidence>
<protein>
    <submittedName>
        <fullName evidence="1">Uncharacterized protein</fullName>
    </submittedName>
</protein>
<keyword evidence="2" id="KW-1185">Reference proteome</keyword>